<feature type="compositionally biased region" description="Basic and acidic residues" evidence="1">
    <location>
        <begin position="188"/>
        <end position="206"/>
    </location>
</feature>
<feature type="compositionally biased region" description="Basic and acidic residues" evidence="1">
    <location>
        <begin position="121"/>
        <end position="177"/>
    </location>
</feature>
<comment type="caution">
    <text evidence="2">The sequence shown here is derived from an EMBL/GenBank/DDBJ whole genome shotgun (WGS) entry which is preliminary data.</text>
</comment>
<evidence type="ECO:0000256" key="1">
    <source>
        <dbReference type="SAM" id="MobiDB-lite"/>
    </source>
</evidence>
<feature type="compositionally biased region" description="Low complexity" evidence="1">
    <location>
        <begin position="261"/>
        <end position="285"/>
    </location>
</feature>
<gene>
    <name evidence="2" type="ORF">RRG08_040234</name>
</gene>
<evidence type="ECO:0000313" key="3">
    <source>
        <dbReference type="Proteomes" id="UP001283361"/>
    </source>
</evidence>
<protein>
    <submittedName>
        <fullName evidence="2">Uncharacterized protein</fullName>
    </submittedName>
</protein>
<evidence type="ECO:0000313" key="2">
    <source>
        <dbReference type="EMBL" id="KAK3745559.1"/>
    </source>
</evidence>
<keyword evidence="3" id="KW-1185">Reference proteome</keyword>
<dbReference type="EMBL" id="JAWDGP010006215">
    <property type="protein sequence ID" value="KAK3745559.1"/>
    <property type="molecule type" value="Genomic_DNA"/>
</dbReference>
<feature type="region of interest" description="Disordered" evidence="1">
    <location>
        <begin position="111"/>
        <end position="312"/>
    </location>
</feature>
<name>A0AAE1CYJ6_9GAST</name>
<proteinExistence type="predicted"/>
<sequence length="407" mass="44738">MTQGGAEMEDKQQLYLVHHLSIKLTSYTFTGLCRLPSRALSHYLVIVPTLLKPYLENVSSPRANLIKVIFLASLFKYKPTNTKLQINLPLKDGLRRKWHKTYMRFDTKMTSLLCQPTGPQRRVERSRPDDVPKKALDTEKSEKPKEDDKASSPTKEAGKVPAKKEDSKPQTENESGKKGTTSDPVDANQKDNRKAGLPPKKVDPKRGRGGASKTLQNNSRFGTVAKKFPQNRFGQQRWQDRQGGLNQARRGGVRNTGRGSGFVSGRSRFDSSGSGFRSGTSPGRMQMGGMGGRSDTRAANFGGKRNSARAGFSSESYEDVSYPKRSNLGVGRSWADETEDLGVYRNNSSLGYGTGGYGDEVGDYADDSGYDNLYSARSGSGRLYGGTSFGTSARNLDYSGSAYDYGY</sequence>
<reference evidence="2" key="1">
    <citation type="journal article" date="2023" name="G3 (Bethesda)">
        <title>A reference genome for the long-term kleptoplast-retaining sea slug Elysia crispata morphotype clarki.</title>
        <authorList>
            <person name="Eastman K.E."/>
            <person name="Pendleton A.L."/>
            <person name="Shaikh M.A."/>
            <person name="Suttiyut T."/>
            <person name="Ogas R."/>
            <person name="Tomko P."/>
            <person name="Gavelis G."/>
            <person name="Widhalm J.R."/>
            <person name="Wisecaver J.H."/>
        </authorList>
    </citation>
    <scope>NUCLEOTIDE SEQUENCE</scope>
    <source>
        <strain evidence="2">ECLA1</strain>
    </source>
</reference>
<dbReference type="Proteomes" id="UP001283361">
    <property type="component" value="Unassembled WGS sequence"/>
</dbReference>
<accession>A0AAE1CYJ6</accession>
<dbReference type="AlphaFoldDB" id="A0AAE1CYJ6"/>
<organism evidence="2 3">
    <name type="scientific">Elysia crispata</name>
    <name type="common">lettuce slug</name>
    <dbReference type="NCBI Taxonomy" id="231223"/>
    <lineage>
        <taxon>Eukaryota</taxon>
        <taxon>Metazoa</taxon>
        <taxon>Spiralia</taxon>
        <taxon>Lophotrochozoa</taxon>
        <taxon>Mollusca</taxon>
        <taxon>Gastropoda</taxon>
        <taxon>Heterobranchia</taxon>
        <taxon>Euthyneura</taxon>
        <taxon>Panpulmonata</taxon>
        <taxon>Sacoglossa</taxon>
        <taxon>Placobranchoidea</taxon>
        <taxon>Plakobranchidae</taxon>
        <taxon>Elysia</taxon>
    </lineage>
</organism>